<comment type="caution">
    <text evidence="2">The sequence shown here is derived from an EMBL/GenBank/DDBJ whole genome shotgun (WGS) entry which is preliminary data.</text>
</comment>
<organism evidence="2 3">
    <name type="scientific">Candidatus Magasanikbacteria bacterium GW2011_GWC2_45_8</name>
    <dbReference type="NCBI Taxonomy" id="1619050"/>
    <lineage>
        <taxon>Bacteria</taxon>
        <taxon>Candidatus Magasanikiibacteriota</taxon>
    </lineage>
</organism>
<dbReference type="EMBL" id="LCLH01000028">
    <property type="protein sequence ID" value="KKU13216.1"/>
    <property type="molecule type" value="Genomic_DNA"/>
</dbReference>
<dbReference type="AlphaFoldDB" id="A0A0G1MXX4"/>
<reference evidence="2 3" key="1">
    <citation type="journal article" date="2015" name="Nature">
        <title>rRNA introns, odd ribosomes, and small enigmatic genomes across a large radiation of phyla.</title>
        <authorList>
            <person name="Brown C.T."/>
            <person name="Hug L.A."/>
            <person name="Thomas B.C."/>
            <person name="Sharon I."/>
            <person name="Castelle C.J."/>
            <person name="Singh A."/>
            <person name="Wilkins M.J."/>
            <person name="Williams K.H."/>
            <person name="Banfield J.F."/>
        </authorList>
    </citation>
    <scope>NUCLEOTIDE SEQUENCE [LARGE SCALE GENOMIC DNA]</scope>
</reference>
<dbReference type="Gene3D" id="2.30.30.240">
    <property type="entry name" value="PRC-barrel domain"/>
    <property type="match status" value="1"/>
</dbReference>
<protein>
    <recommendedName>
        <fullName evidence="1">PRC-barrel domain-containing protein</fullName>
    </recommendedName>
</protein>
<gene>
    <name evidence="2" type="ORF">UX20_C0028G0005</name>
</gene>
<sequence>MLTTKQIKKLPVITVSGKKLGRVNEVFVDPESQSIMQYQVTPHRLLSLDLPLLIHRSQVVSVTSERLLVEDNVVKAKNAVHVISPLLPSVVSSVAATTTLANE</sequence>
<evidence type="ECO:0000313" key="3">
    <source>
        <dbReference type="Proteomes" id="UP000034911"/>
    </source>
</evidence>
<dbReference type="InterPro" id="IPR027275">
    <property type="entry name" value="PRC-brl_dom"/>
</dbReference>
<evidence type="ECO:0000313" key="2">
    <source>
        <dbReference type="EMBL" id="KKU13216.1"/>
    </source>
</evidence>
<accession>A0A0G1MXX4</accession>
<dbReference type="InterPro" id="IPR011033">
    <property type="entry name" value="PRC_barrel-like_sf"/>
</dbReference>
<dbReference type="SUPFAM" id="SSF50346">
    <property type="entry name" value="PRC-barrel domain"/>
    <property type="match status" value="1"/>
</dbReference>
<proteinExistence type="predicted"/>
<feature type="domain" description="PRC-barrel" evidence="1">
    <location>
        <begin position="6"/>
        <end position="70"/>
    </location>
</feature>
<dbReference type="Proteomes" id="UP000034911">
    <property type="component" value="Unassembled WGS sequence"/>
</dbReference>
<evidence type="ECO:0000259" key="1">
    <source>
        <dbReference type="Pfam" id="PF05239"/>
    </source>
</evidence>
<dbReference type="Pfam" id="PF05239">
    <property type="entry name" value="PRC"/>
    <property type="match status" value="1"/>
</dbReference>
<name>A0A0G1MXX4_9BACT</name>
<dbReference type="STRING" id="1619050.UX20_C0028G0005"/>